<dbReference type="Proteomes" id="UP000199645">
    <property type="component" value="Unassembled WGS sequence"/>
</dbReference>
<sequence>MPDLTTFDMLALHPLLADLPTAWLRRLTAHARPVDHGRGQRLFRAGAPIELVWLVYSGHVLLDLAVPGRGDVVVDRCEEFVGWAALVRARRWDFGGVVGDDLYAVEFHAAGLRDQLADDPDLRCELYARLLTVADGGLLATRRRLPLP</sequence>
<protein>
    <recommendedName>
        <fullName evidence="3">Cyclic nucleotide-binding domain-containing protein</fullName>
    </recommendedName>
</protein>
<dbReference type="RefSeq" id="WP_093612825.1">
    <property type="nucleotide sequence ID" value="NZ_BOMT01000034.1"/>
</dbReference>
<evidence type="ECO:0008006" key="3">
    <source>
        <dbReference type="Google" id="ProtNLM"/>
    </source>
</evidence>
<accession>A0A1I2E4D1</accession>
<reference evidence="1 2" key="1">
    <citation type="submission" date="2016-10" db="EMBL/GenBank/DDBJ databases">
        <authorList>
            <person name="de Groot N.N."/>
        </authorList>
    </citation>
    <scope>NUCLEOTIDE SEQUENCE [LARGE SCALE GENOMIC DNA]</scope>
    <source>
        <strain evidence="1 2">DSM 43019</strain>
    </source>
</reference>
<name>A0A1I2E4D1_9ACTN</name>
<organism evidence="1 2">
    <name type="scientific">Actinoplanes philippinensis</name>
    <dbReference type="NCBI Taxonomy" id="35752"/>
    <lineage>
        <taxon>Bacteria</taxon>
        <taxon>Bacillati</taxon>
        <taxon>Actinomycetota</taxon>
        <taxon>Actinomycetes</taxon>
        <taxon>Micromonosporales</taxon>
        <taxon>Micromonosporaceae</taxon>
        <taxon>Actinoplanes</taxon>
    </lineage>
</organism>
<dbReference type="SUPFAM" id="SSF51206">
    <property type="entry name" value="cAMP-binding domain-like"/>
    <property type="match status" value="1"/>
</dbReference>
<dbReference type="CDD" id="cd00038">
    <property type="entry name" value="CAP_ED"/>
    <property type="match status" value="1"/>
</dbReference>
<dbReference type="OrthoDB" id="290916at2"/>
<gene>
    <name evidence="1" type="ORF">SAMN05421541_104184</name>
</gene>
<keyword evidence="2" id="KW-1185">Reference proteome</keyword>
<dbReference type="InterPro" id="IPR014710">
    <property type="entry name" value="RmlC-like_jellyroll"/>
</dbReference>
<proteinExistence type="predicted"/>
<evidence type="ECO:0000313" key="1">
    <source>
        <dbReference type="EMBL" id="SFE87782.1"/>
    </source>
</evidence>
<dbReference type="EMBL" id="FONV01000004">
    <property type="protein sequence ID" value="SFE87782.1"/>
    <property type="molecule type" value="Genomic_DNA"/>
</dbReference>
<dbReference type="Gene3D" id="2.60.120.10">
    <property type="entry name" value="Jelly Rolls"/>
    <property type="match status" value="1"/>
</dbReference>
<evidence type="ECO:0000313" key="2">
    <source>
        <dbReference type="Proteomes" id="UP000199645"/>
    </source>
</evidence>
<dbReference type="STRING" id="35752.SAMN05421541_104184"/>
<dbReference type="InterPro" id="IPR000595">
    <property type="entry name" value="cNMP-bd_dom"/>
</dbReference>
<dbReference type="AlphaFoldDB" id="A0A1I2E4D1"/>
<dbReference type="InterPro" id="IPR018490">
    <property type="entry name" value="cNMP-bd_dom_sf"/>
</dbReference>